<gene>
    <name evidence="2" type="ORF">BECKLFY1418C_GA0070996_10504</name>
</gene>
<proteinExistence type="predicted"/>
<evidence type="ECO:0000256" key="1">
    <source>
        <dbReference type="SAM" id="MobiDB-lite"/>
    </source>
</evidence>
<protein>
    <submittedName>
        <fullName evidence="2">Uncharacterized protein</fullName>
    </submittedName>
</protein>
<reference evidence="2" key="1">
    <citation type="submission" date="2019-02" db="EMBL/GenBank/DDBJ databases">
        <authorList>
            <person name="Gruber-Vodicka R. H."/>
            <person name="Seah K. B. B."/>
        </authorList>
    </citation>
    <scope>NUCLEOTIDE SEQUENCE</scope>
    <source>
        <strain evidence="2">BECK_BY7</strain>
    </source>
</reference>
<dbReference type="AlphaFoldDB" id="A0A450WP83"/>
<feature type="compositionally biased region" description="Polar residues" evidence="1">
    <location>
        <begin position="1"/>
        <end position="11"/>
    </location>
</feature>
<feature type="compositionally biased region" description="Polar residues" evidence="1">
    <location>
        <begin position="65"/>
        <end position="76"/>
    </location>
</feature>
<feature type="region of interest" description="Disordered" evidence="1">
    <location>
        <begin position="42"/>
        <end position="76"/>
    </location>
</feature>
<feature type="region of interest" description="Disordered" evidence="1">
    <location>
        <begin position="1"/>
        <end position="25"/>
    </location>
</feature>
<organism evidence="2">
    <name type="scientific">Candidatus Kentrum sp. LFY</name>
    <dbReference type="NCBI Taxonomy" id="2126342"/>
    <lineage>
        <taxon>Bacteria</taxon>
        <taxon>Pseudomonadati</taxon>
        <taxon>Pseudomonadota</taxon>
        <taxon>Gammaproteobacteria</taxon>
        <taxon>Candidatus Kentrum</taxon>
    </lineage>
</organism>
<dbReference type="EMBL" id="CAADFN010000050">
    <property type="protein sequence ID" value="VFK18873.1"/>
    <property type="molecule type" value="Genomic_DNA"/>
</dbReference>
<name>A0A450WP83_9GAMM</name>
<sequence>MARPSDNQGENNDARTPPGLRLGPRLGLRLGLGLGLRLGPRLRLGRDRNGQDGYPPFFFGNGNGRTESSTGISNKR</sequence>
<accession>A0A450WP83</accession>
<evidence type="ECO:0000313" key="2">
    <source>
        <dbReference type="EMBL" id="VFK18873.1"/>
    </source>
</evidence>